<dbReference type="GO" id="GO:0005886">
    <property type="term" value="C:plasma membrane"/>
    <property type="evidence" value="ECO:0007669"/>
    <property type="project" value="UniProtKB-SubCell"/>
</dbReference>
<keyword evidence="3 6" id="KW-0812">Transmembrane</keyword>
<evidence type="ECO:0000313" key="8">
    <source>
        <dbReference type="EMBL" id="NYD53532.1"/>
    </source>
</evidence>
<feature type="transmembrane region" description="Helical" evidence="6">
    <location>
        <begin position="176"/>
        <end position="192"/>
    </location>
</feature>
<keyword evidence="2" id="KW-1003">Cell membrane</keyword>
<reference evidence="8 9" key="1">
    <citation type="submission" date="2020-07" db="EMBL/GenBank/DDBJ databases">
        <title>Sequencing the genomes of 1000 actinobacteria strains.</title>
        <authorList>
            <person name="Klenk H.-P."/>
        </authorList>
    </citation>
    <scope>NUCLEOTIDE SEQUENCE [LARGE SCALE GENOMIC DNA]</scope>
    <source>
        <strain evidence="8 9">DSM 22185</strain>
    </source>
</reference>
<feature type="transmembrane region" description="Helical" evidence="6">
    <location>
        <begin position="74"/>
        <end position="98"/>
    </location>
</feature>
<dbReference type="InterPro" id="IPR051211">
    <property type="entry name" value="PG_lysyltransferase"/>
</dbReference>
<dbReference type="Pfam" id="PF09924">
    <property type="entry name" value="LPG_synthase_C"/>
    <property type="match status" value="1"/>
</dbReference>
<evidence type="ECO:0000256" key="1">
    <source>
        <dbReference type="ARBA" id="ARBA00004651"/>
    </source>
</evidence>
<dbReference type="PANTHER" id="PTHR34697">
    <property type="entry name" value="PHOSPHATIDYLGLYCEROL LYSYLTRANSFERASE"/>
    <property type="match status" value="1"/>
</dbReference>
<name>A0A7Y9ET85_9MICO</name>
<evidence type="ECO:0000256" key="4">
    <source>
        <dbReference type="ARBA" id="ARBA00022989"/>
    </source>
</evidence>
<evidence type="ECO:0000256" key="2">
    <source>
        <dbReference type="ARBA" id="ARBA00022475"/>
    </source>
</evidence>
<feature type="transmembrane region" description="Helical" evidence="6">
    <location>
        <begin position="198"/>
        <end position="215"/>
    </location>
</feature>
<protein>
    <submittedName>
        <fullName evidence="8">Lysylphosphatidylglycerol synthetase-like protein (DUF2156 family)</fullName>
    </submittedName>
</protein>
<feature type="transmembrane region" description="Helical" evidence="6">
    <location>
        <begin position="151"/>
        <end position="169"/>
    </location>
</feature>
<feature type="transmembrane region" description="Helical" evidence="6">
    <location>
        <begin position="465"/>
        <end position="485"/>
    </location>
</feature>
<proteinExistence type="predicted"/>
<feature type="transmembrane region" description="Helical" evidence="6">
    <location>
        <begin position="301"/>
        <end position="318"/>
    </location>
</feature>
<dbReference type="EMBL" id="JACCBH010000001">
    <property type="protein sequence ID" value="NYD53532.1"/>
    <property type="molecule type" value="Genomic_DNA"/>
</dbReference>
<evidence type="ECO:0000256" key="5">
    <source>
        <dbReference type="ARBA" id="ARBA00023136"/>
    </source>
</evidence>
<keyword evidence="9" id="KW-1185">Reference proteome</keyword>
<dbReference type="PANTHER" id="PTHR34697:SF2">
    <property type="entry name" value="PHOSPHATIDYLGLYCEROL LYSYLTRANSFERASE"/>
    <property type="match status" value="1"/>
</dbReference>
<dbReference type="InterPro" id="IPR035952">
    <property type="entry name" value="Rhomboid-like_sf"/>
</dbReference>
<keyword evidence="4 6" id="KW-1133">Transmembrane helix</keyword>
<feature type="transmembrane region" description="Helical" evidence="6">
    <location>
        <begin position="403"/>
        <end position="427"/>
    </location>
</feature>
<feature type="transmembrane region" description="Helical" evidence="6">
    <location>
        <begin position="110"/>
        <end position="131"/>
    </location>
</feature>
<dbReference type="SUPFAM" id="SSF144091">
    <property type="entry name" value="Rhomboid-like"/>
    <property type="match status" value="1"/>
</dbReference>
<feature type="transmembrane region" description="Helical" evidence="6">
    <location>
        <begin position="235"/>
        <end position="255"/>
    </location>
</feature>
<keyword evidence="5 6" id="KW-0472">Membrane</keyword>
<evidence type="ECO:0000259" key="7">
    <source>
        <dbReference type="Pfam" id="PF09924"/>
    </source>
</evidence>
<organism evidence="8 9">
    <name type="scientific">Microbacterium pseudoresistens</name>
    <dbReference type="NCBI Taxonomy" id="640634"/>
    <lineage>
        <taxon>Bacteria</taxon>
        <taxon>Bacillati</taxon>
        <taxon>Actinomycetota</taxon>
        <taxon>Actinomycetes</taxon>
        <taxon>Micrococcales</taxon>
        <taxon>Microbacteriaceae</taxon>
        <taxon>Microbacterium</taxon>
    </lineage>
</organism>
<dbReference type="GO" id="GO:0016755">
    <property type="term" value="F:aminoacyltransferase activity"/>
    <property type="evidence" value="ECO:0007669"/>
    <property type="project" value="TreeGrafter"/>
</dbReference>
<feature type="transmembrane region" description="Helical" evidence="6">
    <location>
        <begin position="35"/>
        <end position="54"/>
    </location>
</feature>
<feature type="transmembrane region" description="Helical" evidence="6">
    <location>
        <begin position="325"/>
        <end position="350"/>
    </location>
</feature>
<feature type="domain" description="Phosphatidylglycerol lysyltransferase C-terminal" evidence="7">
    <location>
        <begin position="502"/>
        <end position="805"/>
    </location>
</feature>
<evidence type="ECO:0000256" key="6">
    <source>
        <dbReference type="SAM" id="Phobius"/>
    </source>
</evidence>
<dbReference type="RefSeq" id="WP_179431155.1">
    <property type="nucleotide sequence ID" value="NZ_BAABLC010000005.1"/>
</dbReference>
<dbReference type="InterPro" id="IPR024320">
    <property type="entry name" value="LPG_synthase_C"/>
</dbReference>
<sequence length="840" mass="89694">MSDDAGTANRIAPATEAASPRRTSAVGRYLREHPFTVLLALVLLGTGIGFGTLWGRFPLSLAAGPAGTVDSGWWWTLLTALLVPDSAIEAVLTIALVLTAMAYAERLLGTIRAVIVFFVAGVLGFAAGIGVEMLLAQAGSWWGLELNVELALDPAVGVVGVIMAGSALAPALFRRRIRIIGFALLLMFALYAGDSDSLYRVFSAVIGLLTGMVIARGVPRGAWRRSSYAETRTIVAAMVAVTGLGPLIVLISGVGRGPLALAVTGFRGVDVDAVLQRCTDDFSERCTADVGLALTAGPGPFLLSLVPLVLSLIAAWGLRTGRRAAWMLGIVVNVVVAILTAVALGTVGLLDEATRDIVDPEFAVTSVVAVLVPVAMIVLLLITRHRFQVRAPRPAARRFALTVFGAFLVLGAAYAVTAFASAGGFLLPVTPGDILADTVRRFVPSGLLQAVPARVVPIEGLALLAHQWVGVIFWIVFILALLLLYRATASARDAEGEARFRALLKSGGGGTLGFMGTWPGNDYWFADDGTGAVAYRVINGIALTMSDPVADDAHAESTIRGFVDFCDSQGWSPVFYSAHERFLPVFESFGWQHMSVGEETVVPLEHFELTGKPWAKVRQAYNKGEREGLTTLWSSWADLPASTAAEITALSEQWVAEKELPEMGFTLGGMEELKDPDVALYLAFGPDGRLQAITSWLPAWRDGRIVAWTIDFMRRGDESMSGVMEYVIASAAFRMKEAGVEAFSLSGAPLAEKPLADGAEAPEPTVMTRLLGWLANALEPAYGFSSLFKFKSKFNPEYHTIYMAYADPAQLPAIGLAIGKAYLPEVSPKEYLALAKTLTQ</sequence>
<evidence type="ECO:0000313" key="9">
    <source>
        <dbReference type="Proteomes" id="UP000552045"/>
    </source>
</evidence>
<evidence type="ECO:0000256" key="3">
    <source>
        <dbReference type="ARBA" id="ARBA00022692"/>
    </source>
</evidence>
<dbReference type="GO" id="GO:0055091">
    <property type="term" value="P:phospholipid homeostasis"/>
    <property type="evidence" value="ECO:0007669"/>
    <property type="project" value="TreeGrafter"/>
</dbReference>
<comment type="caution">
    <text evidence="8">The sequence shown here is derived from an EMBL/GenBank/DDBJ whole genome shotgun (WGS) entry which is preliminary data.</text>
</comment>
<feature type="transmembrane region" description="Helical" evidence="6">
    <location>
        <begin position="362"/>
        <end position="382"/>
    </location>
</feature>
<dbReference type="Proteomes" id="UP000552045">
    <property type="component" value="Unassembled WGS sequence"/>
</dbReference>
<dbReference type="AlphaFoldDB" id="A0A7Y9ET85"/>
<gene>
    <name evidence="8" type="ORF">BKA02_000587</name>
</gene>
<accession>A0A7Y9ET85</accession>
<comment type="subcellular location">
    <subcellularLocation>
        <location evidence="1">Cell membrane</location>
        <topology evidence="1">Multi-pass membrane protein</topology>
    </subcellularLocation>
</comment>